<evidence type="ECO:0000313" key="4">
    <source>
        <dbReference type="Proteomes" id="UP001341281"/>
    </source>
</evidence>
<evidence type="ECO:0000259" key="2">
    <source>
        <dbReference type="Pfam" id="PF03108"/>
    </source>
</evidence>
<dbReference type="Proteomes" id="UP001341281">
    <property type="component" value="Chromosome 07"/>
</dbReference>
<evidence type="ECO:0000256" key="1">
    <source>
        <dbReference type="SAM" id="MobiDB-lite"/>
    </source>
</evidence>
<feature type="region of interest" description="Disordered" evidence="1">
    <location>
        <begin position="1"/>
        <end position="53"/>
    </location>
</feature>
<feature type="compositionally biased region" description="Basic and acidic residues" evidence="1">
    <location>
        <begin position="7"/>
        <end position="22"/>
    </location>
</feature>
<dbReference type="PANTHER" id="PTHR31973:SF187">
    <property type="entry name" value="MUTATOR TRANSPOSASE MUDRA PROTEIN"/>
    <property type="match status" value="1"/>
</dbReference>
<dbReference type="InterPro" id="IPR004332">
    <property type="entry name" value="Transposase_MuDR"/>
</dbReference>
<feature type="domain" description="Transposase MuDR plant" evidence="2">
    <location>
        <begin position="310"/>
        <end position="370"/>
    </location>
</feature>
<name>A0AAQ3U7R3_PASNO</name>
<keyword evidence="4" id="KW-1185">Reference proteome</keyword>
<dbReference type="AlphaFoldDB" id="A0AAQ3U7R3"/>
<reference evidence="3 4" key="1">
    <citation type="submission" date="2024-02" db="EMBL/GenBank/DDBJ databases">
        <title>High-quality chromosome-scale genome assembly of Pensacola bahiagrass (Paspalum notatum Flugge var. saurae).</title>
        <authorList>
            <person name="Vega J.M."/>
            <person name="Podio M."/>
            <person name="Orjuela J."/>
            <person name="Siena L.A."/>
            <person name="Pessino S.C."/>
            <person name="Combes M.C."/>
            <person name="Mariac C."/>
            <person name="Albertini E."/>
            <person name="Pupilli F."/>
            <person name="Ortiz J.P.A."/>
            <person name="Leblanc O."/>
        </authorList>
    </citation>
    <scope>NUCLEOTIDE SEQUENCE [LARGE SCALE GENOMIC DNA]</scope>
    <source>
        <strain evidence="3">R1</strain>
        <tissue evidence="3">Leaf</tissue>
    </source>
</reference>
<gene>
    <name evidence="3" type="ORF">U9M48_031641</name>
</gene>
<feature type="compositionally biased region" description="Basic residues" evidence="1">
    <location>
        <begin position="23"/>
        <end position="33"/>
    </location>
</feature>
<feature type="region of interest" description="Disordered" evidence="1">
    <location>
        <begin position="168"/>
        <end position="219"/>
    </location>
</feature>
<accession>A0AAQ3U7R3</accession>
<organism evidence="3 4">
    <name type="scientific">Paspalum notatum var. saurae</name>
    <dbReference type="NCBI Taxonomy" id="547442"/>
    <lineage>
        <taxon>Eukaryota</taxon>
        <taxon>Viridiplantae</taxon>
        <taxon>Streptophyta</taxon>
        <taxon>Embryophyta</taxon>
        <taxon>Tracheophyta</taxon>
        <taxon>Spermatophyta</taxon>
        <taxon>Magnoliopsida</taxon>
        <taxon>Liliopsida</taxon>
        <taxon>Poales</taxon>
        <taxon>Poaceae</taxon>
        <taxon>PACMAD clade</taxon>
        <taxon>Panicoideae</taxon>
        <taxon>Andropogonodae</taxon>
        <taxon>Paspaleae</taxon>
        <taxon>Paspalinae</taxon>
        <taxon>Paspalum</taxon>
    </lineage>
</organism>
<dbReference type="Pfam" id="PF03108">
    <property type="entry name" value="DBD_Tnp_Mut"/>
    <property type="match status" value="1"/>
</dbReference>
<dbReference type="EMBL" id="CP144751">
    <property type="protein sequence ID" value="WVZ84632.1"/>
    <property type="molecule type" value="Genomic_DNA"/>
</dbReference>
<protein>
    <recommendedName>
        <fullName evidence="2">Transposase MuDR plant domain-containing protein</fullName>
    </recommendedName>
</protein>
<evidence type="ECO:0000313" key="3">
    <source>
        <dbReference type="EMBL" id="WVZ84632.1"/>
    </source>
</evidence>
<dbReference type="PANTHER" id="PTHR31973">
    <property type="entry name" value="POLYPROTEIN, PUTATIVE-RELATED"/>
    <property type="match status" value="1"/>
</dbReference>
<sequence>MATTQSMEKDASLYGKGEEVKRAWQRRRRRRRPDSRCTLVGGDGGGDLTPQLSPSVFPALGMENSRNQSAEDEATDRYVNQSAEDEATDSEVNFGFDKALSVWFFDKRLGEDVRLTSEIQMIDLFEMYKSEMHCQLVVAIVDKTFQLEHQFDELEPFCMLPPEFDFDVTKPTEPVPQQANGHPDVKPPAPVPEEGNGHDDVKPPEPVPTDDSKAGEEALVSKPDIFDNEEEYVGVNDEHLYIPIPPSQPPKPADNGLPTDEAYTDNDNVNYADPAMAAKGVFPPEEEVNDADPEELHVVNDPLNPRVEEGALFANIVTFRKALRHYAVKRGFEFTGVRTDKTRFIAKCAHKGCPWRIHASRLHDFKTIQIKVCPADHNCPTTKLKEGKMATQDWVADRLSDWLKKNPNKGAKDAKEKLEADFGIKLKYNKAWCGRQIALQPDTWCL</sequence>
<proteinExistence type="predicted"/>